<reference evidence="1" key="1">
    <citation type="submission" date="2020-04" db="EMBL/GenBank/DDBJ databases">
        <authorList>
            <person name="Chiriac C."/>
            <person name="Salcher M."/>
            <person name="Ghai R."/>
            <person name="Kavagutti S V."/>
        </authorList>
    </citation>
    <scope>NUCLEOTIDE SEQUENCE</scope>
</reference>
<organism evidence="1">
    <name type="scientific">uncultured Caudovirales phage</name>
    <dbReference type="NCBI Taxonomy" id="2100421"/>
    <lineage>
        <taxon>Viruses</taxon>
        <taxon>Duplodnaviria</taxon>
        <taxon>Heunggongvirae</taxon>
        <taxon>Uroviricota</taxon>
        <taxon>Caudoviricetes</taxon>
        <taxon>Peduoviridae</taxon>
        <taxon>Maltschvirus</taxon>
        <taxon>Maltschvirus maltsch</taxon>
    </lineage>
</organism>
<evidence type="ECO:0000313" key="1">
    <source>
        <dbReference type="EMBL" id="CAB4130066.1"/>
    </source>
</evidence>
<protein>
    <submittedName>
        <fullName evidence="1">Uncharacterized protein</fullName>
    </submittedName>
</protein>
<proteinExistence type="predicted"/>
<name>A0A6J5LA01_9CAUD</name>
<sequence length="70" mass="7746">MAKGSSKGNYTCKVGFYDIYKTLPNPKGGSVDFVVYHSKKLVAKGLKHKEEAVEKCLELLGTKYKSVYGL</sequence>
<gene>
    <name evidence="1" type="ORF">UFOVP117_238</name>
</gene>
<accession>A0A6J5LA01</accession>
<dbReference type="EMBL" id="LR796235">
    <property type="protein sequence ID" value="CAB4130066.1"/>
    <property type="molecule type" value="Genomic_DNA"/>
</dbReference>